<reference evidence="1" key="1">
    <citation type="journal article" date="2020" name="Nature">
        <title>Giant virus diversity and host interactions through global metagenomics.</title>
        <authorList>
            <person name="Schulz F."/>
            <person name="Roux S."/>
            <person name="Paez-Espino D."/>
            <person name="Jungbluth S."/>
            <person name="Walsh D.A."/>
            <person name="Denef V.J."/>
            <person name="McMahon K.D."/>
            <person name="Konstantinidis K.T."/>
            <person name="Eloe-Fadrosh E.A."/>
            <person name="Kyrpides N.C."/>
            <person name="Woyke T."/>
        </authorList>
    </citation>
    <scope>NUCLEOTIDE SEQUENCE</scope>
    <source>
        <strain evidence="1">GVMAG-M-3300024336-7</strain>
    </source>
</reference>
<evidence type="ECO:0000313" key="1">
    <source>
        <dbReference type="EMBL" id="QHT96919.1"/>
    </source>
</evidence>
<dbReference type="AlphaFoldDB" id="A0A6C0IWA5"/>
<organism evidence="1">
    <name type="scientific">viral metagenome</name>
    <dbReference type="NCBI Taxonomy" id="1070528"/>
    <lineage>
        <taxon>unclassified sequences</taxon>
        <taxon>metagenomes</taxon>
        <taxon>organismal metagenomes</taxon>
    </lineage>
</organism>
<protein>
    <submittedName>
        <fullName evidence="1">Uncharacterized protein</fullName>
    </submittedName>
</protein>
<sequence>MSRPVMNHEVLDRPPNMAKIGVGDRVNMVYNSRYCFTDDIGMRGIRAITGKCMLNRAFSTHTTIYPVSDSLFQCIVESRVPVKGTINKIHRITPIYESTHFAVVVGVDLDWSNMSDDMYVIVASGGHTELPEGKTLMRGENMVIGINVSLRSPFDISVKKKTDKKDPREMTEYELLQYRAVYYLQMPGLPDYEFPCPFVGGSMMEYCTPYNMSPLPALRLSYTRYDTSRCYIVGEYFDYIKKQNESIIDDDSEILTMRSPFPGSSLFMMLTDK</sequence>
<proteinExistence type="predicted"/>
<name>A0A6C0IWA5_9ZZZZ</name>
<accession>A0A6C0IWA5</accession>
<dbReference type="EMBL" id="MN740270">
    <property type="protein sequence ID" value="QHT96919.1"/>
    <property type="molecule type" value="Genomic_DNA"/>
</dbReference>